<dbReference type="InterPro" id="IPR027417">
    <property type="entry name" value="P-loop_NTPase"/>
</dbReference>
<reference evidence="3 4" key="1">
    <citation type="submission" date="2020-05" db="EMBL/GenBank/DDBJ databases">
        <title>Genome sequence of Kribbella sandramycini ATCC 39419.</title>
        <authorList>
            <person name="Maclea K.S."/>
            <person name="Fair J.L."/>
        </authorList>
    </citation>
    <scope>NUCLEOTIDE SEQUENCE [LARGE SCALE GENOMIC DNA]</scope>
    <source>
        <strain evidence="3 4">ATCC 39419</strain>
    </source>
</reference>
<dbReference type="EMBL" id="JABJRC010000002">
    <property type="protein sequence ID" value="NOL40648.1"/>
    <property type="molecule type" value="Genomic_DNA"/>
</dbReference>
<keyword evidence="2" id="KW-0969">Cilium</keyword>
<keyword evidence="4" id="KW-1185">Reference proteome</keyword>
<proteinExistence type="predicted"/>
<evidence type="ECO:0000313" key="5">
    <source>
        <dbReference type="Proteomes" id="UP000553957"/>
    </source>
</evidence>
<feature type="compositionally biased region" description="Pro residues" evidence="1">
    <location>
        <begin position="141"/>
        <end position="170"/>
    </location>
</feature>
<feature type="compositionally biased region" description="Pro residues" evidence="1">
    <location>
        <begin position="111"/>
        <end position="131"/>
    </location>
</feature>
<accession>A0A7Y4KXU5</accession>
<dbReference type="Proteomes" id="UP000534306">
    <property type="component" value="Unassembled WGS sequence"/>
</dbReference>
<evidence type="ECO:0000313" key="3">
    <source>
        <dbReference type="EMBL" id="NOL40648.1"/>
    </source>
</evidence>
<dbReference type="RefSeq" id="WP_171673137.1">
    <property type="nucleotide sequence ID" value="NZ_BAAAGT010000002.1"/>
</dbReference>
<keyword evidence="2" id="KW-0966">Cell projection</keyword>
<reference evidence="2 5" key="2">
    <citation type="submission" date="2020-08" db="EMBL/GenBank/DDBJ databases">
        <title>Sequencing the genomes of 1000 actinobacteria strains.</title>
        <authorList>
            <person name="Klenk H.-P."/>
        </authorList>
    </citation>
    <scope>NUCLEOTIDE SEQUENCE [LARGE SCALE GENOMIC DNA]</scope>
    <source>
        <strain evidence="2 5">DSM 15626</strain>
    </source>
</reference>
<feature type="compositionally biased region" description="Pro residues" evidence="1">
    <location>
        <begin position="42"/>
        <end position="75"/>
    </location>
</feature>
<dbReference type="Proteomes" id="UP000553957">
    <property type="component" value="Unassembled WGS sequence"/>
</dbReference>
<dbReference type="SUPFAM" id="SSF52540">
    <property type="entry name" value="P-loop containing nucleoside triphosphate hydrolases"/>
    <property type="match status" value="1"/>
</dbReference>
<feature type="compositionally biased region" description="Pro residues" evidence="1">
    <location>
        <begin position="187"/>
        <end position="196"/>
    </location>
</feature>
<name>A0A7Y4KXU5_9ACTN</name>
<protein>
    <submittedName>
        <fullName evidence="2">MinD-like ATPase involved in chromosome partitioning or flagellar assembly</fullName>
    </submittedName>
</protein>
<feature type="compositionally biased region" description="Low complexity" evidence="1">
    <location>
        <begin position="197"/>
        <end position="222"/>
    </location>
</feature>
<gene>
    <name evidence="2" type="ORF">HNR71_005155</name>
    <name evidence="3" type="ORF">HPO96_10365</name>
</gene>
<evidence type="ECO:0000313" key="4">
    <source>
        <dbReference type="Proteomes" id="UP000534306"/>
    </source>
</evidence>
<feature type="compositionally biased region" description="Low complexity" evidence="1">
    <location>
        <begin position="171"/>
        <end position="186"/>
    </location>
</feature>
<feature type="compositionally biased region" description="Low complexity" evidence="1">
    <location>
        <begin position="232"/>
        <end position="247"/>
    </location>
</feature>
<comment type="caution">
    <text evidence="3">The sequence shown here is derived from an EMBL/GenBank/DDBJ whole genome shotgun (WGS) entry which is preliminary data.</text>
</comment>
<dbReference type="EMBL" id="JACHKF010000001">
    <property type="protein sequence ID" value="MBB6569518.1"/>
    <property type="molecule type" value="Genomic_DNA"/>
</dbReference>
<feature type="region of interest" description="Disordered" evidence="1">
    <location>
        <begin position="1"/>
        <end position="250"/>
    </location>
</feature>
<evidence type="ECO:0000313" key="2">
    <source>
        <dbReference type="EMBL" id="MBB6569518.1"/>
    </source>
</evidence>
<feature type="compositionally biased region" description="Low complexity" evidence="1">
    <location>
        <begin position="76"/>
        <end position="110"/>
    </location>
</feature>
<dbReference type="Gene3D" id="3.40.50.300">
    <property type="entry name" value="P-loop containing nucleotide triphosphate hydrolases"/>
    <property type="match status" value="1"/>
</dbReference>
<keyword evidence="2" id="KW-0282">Flagellum</keyword>
<organism evidence="3 4">
    <name type="scientific">Kribbella sandramycini</name>
    <dbReference type="NCBI Taxonomy" id="60450"/>
    <lineage>
        <taxon>Bacteria</taxon>
        <taxon>Bacillati</taxon>
        <taxon>Actinomycetota</taxon>
        <taxon>Actinomycetes</taxon>
        <taxon>Propionibacteriales</taxon>
        <taxon>Kribbellaceae</taxon>
        <taxon>Kribbella</taxon>
    </lineage>
</organism>
<evidence type="ECO:0000256" key="1">
    <source>
        <dbReference type="SAM" id="MobiDB-lite"/>
    </source>
</evidence>
<sequence length="510" mass="56280">MTESDWQGDMLRRMSAEQSPAEEPSRTDTPPAAEQPMTEARPGPPAPTPDQVPPQQPPVHQQPPQGQPYAPPPYQQQPYPDQYQQYPPQQGYPQQPYPQQQYPEQQQYQQQPPPPPYPPQQPPAPPYPPQQQYPEQQYPQQPYPPQQGYPPPPPPPQQYAPPGQVPPYQPAPYEQYAPPYQQYPPYEQQPPAPPYQQPYVDPQYQQQPPPYQQQHPGQAPYQEAPPPPQNTGWGPAPTQQPAQPGAPEGDSVFKRFRRFANEAAYLVGASGRMQRDVDNIATIRRPIAIMRRVGVLSPVTNGGTSTVSALLAMMLAAQRSDRVVTIDADPSGAELSRRLELTLGAGPIERVSLVRSEGTADAVRQALAEAQGQGARDVGLAVVDCPGSMYDEVSMEMASSAHCVVLVIPSVQHVANYCLQQLDQLTPDGQNVLLTRGVVVITMVEPAEPSSVSWLMDAFRQRGLEPLVLPYDAHIAQAWPLHAEQIEDESRRAVLDLSARVVETVTGTAG</sequence>
<dbReference type="AlphaFoldDB" id="A0A7Y4KXU5"/>